<reference evidence="2 3" key="1">
    <citation type="submission" date="2017-03" db="EMBL/GenBank/DDBJ databases">
        <title>Complete genome sequence of Candidatus 'Thiodictyon syntrophicum' sp. nov. strain Cad16T, a photolithoautotroph purple sulfur bacterium isolated from an alpine meromictic lake.</title>
        <authorList>
            <person name="Luedin S.M."/>
            <person name="Pothier J.F."/>
            <person name="Danza F."/>
            <person name="Storelli N."/>
            <person name="Wittwer M."/>
            <person name="Tonolla M."/>
        </authorList>
    </citation>
    <scope>NUCLEOTIDE SEQUENCE [LARGE SCALE GENOMIC DNA]</scope>
    <source>
        <strain evidence="2 3">Cad16T</strain>
    </source>
</reference>
<dbReference type="AlphaFoldDB" id="A0A2K8UDX0"/>
<protein>
    <submittedName>
        <fullName evidence="2">Uncharacterized protein</fullName>
    </submittedName>
</protein>
<dbReference type="Proteomes" id="UP000232638">
    <property type="component" value="Chromosome"/>
</dbReference>
<evidence type="ECO:0000313" key="2">
    <source>
        <dbReference type="EMBL" id="AUB83762.1"/>
    </source>
</evidence>
<dbReference type="KEGG" id="tsy:THSYN_24270"/>
<feature type="compositionally biased region" description="Low complexity" evidence="1">
    <location>
        <begin position="106"/>
        <end position="115"/>
    </location>
</feature>
<dbReference type="RefSeq" id="WP_100921440.1">
    <property type="nucleotide sequence ID" value="NZ_CP020370.1"/>
</dbReference>
<proteinExistence type="predicted"/>
<evidence type="ECO:0000256" key="1">
    <source>
        <dbReference type="SAM" id="MobiDB-lite"/>
    </source>
</evidence>
<gene>
    <name evidence="2" type="ORF">THSYN_24270</name>
</gene>
<organism evidence="2 3">
    <name type="scientific">Candidatus Thiodictyon syntrophicum</name>
    <dbReference type="NCBI Taxonomy" id="1166950"/>
    <lineage>
        <taxon>Bacteria</taxon>
        <taxon>Pseudomonadati</taxon>
        <taxon>Pseudomonadota</taxon>
        <taxon>Gammaproteobacteria</taxon>
        <taxon>Chromatiales</taxon>
        <taxon>Chromatiaceae</taxon>
        <taxon>Thiodictyon</taxon>
    </lineage>
</organism>
<feature type="region of interest" description="Disordered" evidence="1">
    <location>
        <begin position="1"/>
        <end position="25"/>
    </location>
</feature>
<keyword evidence="3" id="KW-1185">Reference proteome</keyword>
<sequence length="115" mass="12424">MDKQHHTEATLHQLPLALSGEDPGRPVPAWLHTDALRADLGPLACYVQTLVALPAGFVARLRLDTPRADAELIYAEFDRHAARVKTIVAPAAAPAAKTRKPRPRKAAPAQPKEAT</sequence>
<evidence type="ECO:0000313" key="3">
    <source>
        <dbReference type="Proteomes" id="UP000232638"/>
    </source>
</evidence>
<name>A0A2K8UDX0_9GAMM</name>
<dbReference type="EMBL" id="CP020370">
    <property type="protein sequence ID" value="AUB83762.1"/>
    <property type="molecule type" value="Genomic_DNA"/>
</dbReference>
<feature type="region of interest" description="Disordered" evidence="1">
    <location>
        <begin position="90"/>
        <end position="115"/>
    </location>
</feature>
<accession>A0A2K8UDX0</accession>